<evidence type="ECO:0000256" key="2">
    <source>
        <dbReference type="SAM" id="Phobius"/>
    </source>
</evidence>
<keyword evidence="2" id="KW-1133">Transmembrane helix</keyword>
<evidence type="ECO:0000313" key="5">
    <source>
        <dbReference type="Proteomes" id="UP001156664"/>
    </source>
</evidence>
<keyword evidence="3" id="KW-0732">Signal</keyword>
<keyword evidence="2" id="KW-0472">Membrane</keyword>
<proteinExistence type="predicted"/>
<keyword evidence="5" id="KW-1185">Reference proteome</keyword>
<dbReference type="PROSITE" id="PS51257">
    <property type="entry name" value="PROKAR_LIPOPROTEIN"/>
    <property type="match status" value="1"/>
</dbReference>
<dbReference type="EMBL" id="BSOJ01000015">
    <property type="protein sequence ID" value="GLR26565.1"/>
    <property type="molecule type" value="Genomic_DNA"/>
</dbReference>
<comment type="caution">
    <text evidence="4">The sequence shown here is derived from an EMBL/GenBank/DDBJ whole genome shotgun (WGS) entry which is preliminary data.</text>
</comment>
<dbReference type="RefSeq" id="WP_284281189.1">
    <property type="nucleotide sequence ID" value="NZ_BSOJ01000015.1"/>
</dbReference>
<feature type="signal peptide" evidence="3">
    <location>
        <begin position="1"/>
        <end position="23"/>
    </location>
</feature>
<evidence type="ECO:0000256" key="3">
    <source>
        <dbReference type="SAM" id="SignalP"/>
    </source>
</evidence>
<sequence length="265" mass="27563">MKKSALFSTLFALLIMATGLACAASEPTIKEVYQAAESGHLSQAQSMMDIVLKNHPNSAKAHFVESELSAKQGDLARARVEFGRAKALEPSMGFAKPEAVVALETQLQGPTGPAASSSSLTHRTGLPWGLWLAIALFAISLIAFMRNRNRPDPALAQIPGNFPTSGGFGYANPPVGPQGGGGSGLLGSLATGAAMGAGVVAGEALMNRILDGHQSGNGQALNSLATIPNESKANYDMGGNDFGLQDDSSWNDNNFDDTSNDDSWN</sequence>
<organism evidence="4 5">
    <name type="scientific">Limnobacter litoralis</name>
    <dbReference type="NCBI Taxonomy" id="481366"/>
    <lineage>
        <taxon>Bacteria</taxon>
        <taxon>Pseudomonadati</taxon>
        <taxon>Pseudomonadota</taxon>
        <taxon>Betaproteobacteria</taxon>
        <taxon>Burkholderiales</taxon>
        <taxon>Burkholderiaceae</taxon>
        <taxon>Limnobacter</taxon>
    </lineage>
</organism>
<protein>
    <recommendedName>
        <fullName evidence="6">Tetratricopeptide repeat protein</fullName>
    </recommendedName>
</protein>
<feature type="region of interest" description="Disordered" evidence="1">
    <location>
        <begin position="236"/>
        <end position="265"/>
    </location>
</feature>
<dbReference type="InterPro" id="IPR011990">
    <property type="entry name" value="TPR-like_helical_dom_sf"/>
</dbReference>
<dbReference type="SUPFAM" id="SSF48452">
    <property type="entry name" value="TPR-like"/>
    <property type="match status" value="1"/>
</dbReference>
<keyword evidence="2" id="KW-0812">Transmembrane</keyword>
<dbReference type="Proteomes" id="UP001156664">
    <property type="component" value="Unassembled WGS sequence"/>
</dbReference>
<gene>
    <name evidence="4" type="ORF">GCM10007875_16550</name>
</gene>
<feature type="chain" id="PRO_5046653294" description="Tetratricopeptide repeat protein" evidence="3">
    <location>
        <begin position="24"/>
        <end position="265"/>
    </location>
</feature>
<evidence type="ECO:0000256" key="1">
    <source>
        <dbReference type="SAM" id="MobiDB-lite"/>
    </source>
</evidence>
<evidence type="ECO:0000313" key="4">
    <source>
        <dbReference type="EMBL" id="GLR26565.1"/>
    </source>
</evidence>
<feature type="transmembrane region" description="Helical" evidence="2">
    <location>
        <begin position="126"/>
        <end position="145"/>
    </location>
</feature>
<evidence type="ECO:0008006" key="6">
    <source>
        <dbReference type="Google" id="ProtNLM"/>
    </source>
</evidence>
<feature type="compositionally biased region" description="Acidic residues" evidence="1">
    <location>
        <begin position="254"/>
        <end position="265"/>
    </location>
</feature>
<reference evidence="5" key="1">
    <citation type="journal article" date="2019" name="Int. J. Syst. Evol. Microbiol.">
        <title>The Global Catalogue of Microorganisms (GCM) 10K type strain sequencing project: providing services to taxonomists for standard genome sequencing and annotation.</title>
        <authorList>
            <consortium name="The Broad Institute Genomics Platform"/>
            <consortium name="The Broad Institute Genome Sequencing Center for Infectious Disease"/>
            <person name="Wu L."/>
            <person name="Ma J."/>
        </authorList>
    </citation>
    <scope>NUCLEOTIDE SEQUENCE [LARGE SCALE GENOMIC DNA]</scope>
    <source>
        <strain evidence="5">NBRC 105857</strain>
    </source>
</reference>
<name>A0ABQ5YT69_9BURK</name>
<dbReference type="Gene3D" id="1.25.40.10">
    <property type="entry name" value="Tetratricopeptide repeat domain"/>
    <property type="match status" value="1"/>
</dbReference>
<accession>A0ABQ5YT69</accession>